<accession>A0A452ZSZ5</accession>
<feature type="region of interest" description="Disordered" evidence="1">
    <location>
        <begin position="315"/>
        <end position="337"/>
    </location>
</feature>
<feature type="region of interest" description="Disordered" evidence="1">
    <location>
        <begin position="552"/>
        <end position="577"/>
    </location>
</feature>
<sequence>CLLWFSGLPLALECFDIETSSVTWNRFNEKEDFQVVLGKGNPGESSCQQHTKWMAHWTRASSSPYGKSCSPLEDDNNRTCTKDSETSPFELRKSTVAERLMLGRNHEGISMKNVLRLDPNMWDVGHDAWQEAEQTKTEWRDGHFQSCKIQMQKDENFYAKRVVSETLSVCRLSDLPLDFQKLVSSEENPDDSHWNQIPMLSFNKKVETILSPKRKYATGTVFDDLFVPQQIPKLNVAPSRMTDMVMDHCKPSRGIKYLLEDPTCLVSDHSGKKLKVDSNSSSDCGMDEQGTGHYFANPNQEPLGRCGEKQFNLSENSDKGQTVGGAPQNHKSRTPTRLRKHEVAAGVMLSAPALGKEYETIPINYFMKSKQDDEDFYVASHSISDKHHDLNTHRMEYAANVTDSCMFPDPAASILAMNSKGGAVTRERQPVDRFTDSVEQNGPCLFEMLSIPSKSQSTYPIDSLSSCSPLFGAQNQFSPKAKTMRGDSQHVSKSSAGTASSLMQKDNGCAERANEQLATLSIEGSPRYNKENIFRNVSVNHSMPETEIMDLDPPLFQSSTRNQVPSDTVRSSAGADPSEKWLKRLLHDTADPHVHRSKRPRTGDYLPVGGAGGMSGTDIADHVEARCVRCWIGRLCRGGVAPVPHGEPGQGTRAAAEPDVAARELGGHFPSIKAMAMIGRMMSKARPLDYQRKGPCVMWKAEEGA</sequence>
<dbReference type="AlphaFoldDB" id="A0A452ZSZ5"/>
<dbReference type="Proteomes" id="UP000015105">
    <property type="component" value="Chromosome 1D"/>
</dbReference>
<evidence type="ECO:0000313" key="2">
    <source>
        <dbReference type="EnsemblPlants" id="AET1Gv20905500.5"/>
    </source>
</evidence>
<dbReference type="Gramene" id="AET1Gv20905500.5">
    <property type="protein sequence ID" value="AET1Gv20905500.5"/>
    <property type="gene ID" value="AET1Gv20905500"/>
</dbReference>
<dbReference type="GO" id="GO:0010099">
    <property type="term" value="P:regulation of photomorphogenesis"/>
    <property type="evidence" value="ECO:0007669"/>
    <property type="project" value="InterPro"/>
</dbReference>
<reference evidence="2" key="4">
    <citation type="submission" date="2019-03" db="UniProtKB">
        <authorList>
            <consortium name="EnsemblPlants"/>
        </authorList>
    </citation>
    <scope>IDENTIFICATION</scope>
</reference>
<dbReference type="EnsemblPlants" id="AET1Gv20905500.5">
    <property type="protein sequence ID" value="AET1Gv20905500.5"/>
    <property type="gene ID" value="AET1Gv20905500"/>
</dbReference>
<reference evidence="3" key="1">
    <citation type="journal article" date="2014" name="Science">
        <title>Ancient hybridizations among the ancestral genomes of bread wheat.</title>
        <authorList>
            <consortium name="International Wheat Genome Sequencing Consortium,"/>
            <person name="Marcussen T."/>
            <person name="Sandve S.R."/>
            <person name="Heier L."/>
            <person name="Spannagl M."/>
            <person name="Pfeifer M."/>
            <person name="Jakobsen K.S."/>
            <person name="Wulff B.B."/>
            <person name="Steuernagel B."/>
            <person name="Mayer K.F."/>
            <person name="Olsen O.A."/>
        </authorList>
    </citation>
    <scope>NUCLEOTIDE SEQUENCE [LARGE SCALE GENOMIC DNA]</scope>
    <source>
        <strain evidence="3">cv. AL8/78</strain>
    </source>
</reference>
<reference evidence="2" key="5">
    <citation type="journal article" date="2021" name="G3 (Bethesda)">
        <title>Aegilops tauschii genome assembly Aet v5.0 features greater sequence contiguity and improved annotation.</title>
        <authorList>
            <person name="Wang L."/>
            <person name="Zhu T."/>
            <person name="Rodriguez J.C."/>
            <person name="Deal K.R."/>
            <person name="Dubcovsky J."/>
            <person name="McGuire P.E."/>
            <person name="Lux T."/>
            <person name="Spannagl M."/>
            <person name="Mayer K.F.X."/>
            <person name="Baldrich P."/>
            <person name="Meyers B.C."/>
            <person name="Huo N."/>
            <person name="Gu Y.Q."/>
            <person name="Zhou H."/>
            <person name="Devos K.M."/>
            <person name="Bennetzen J.L."/>
            <person name="Unver T."/>
            <person name="Budak H."/>
            <person name="Gulick P.J."/>
            <person name="Galiba G."/>
            <person name="Kalapos B."/>
            <person name="Nelson D.R."/>
            <person name="Li P."/>
            <person name="You F.M."/>
            <person name="Luo M.C."/>
            <person name="Dvorak J."/>
        </authorList>
    </citation>
    <scope>NUCLEOTIDE SEQUENCE [LARGE SCALE GENOMIC DNA]</scope>
    <source>
        <strain evidence="2">cv. AL8/78</strain>
    </source>
</reference>
<dbReference type="PANTHER" id="PTHR36062:SF10">
    <property type="entry name" value="OS05G0552100 PROTEIN"/>
    <property type="match status" value="1"/>
</dbReference>
<feature type="compositionally biased region" description="Polar residues" evidence="1">
    <location>
        <begin position="491"/>
        <end position="504"/>
    </location>
</feature>
<proteinExistence type="predicted"/>
<feature type="region of interest" description="Disordered" evidence="1">
    <location>
        <begin position="483"/>
        <end position="505"/>
    </location>
</feature>
<evidence type="ECO:0000313" key="3">
    <source>
        <dbReference type="Proteomes" id="UP000015105"/>
    </source>
</evidence>
<feature type="compositionally biased region" description="Polar residues" evidence="1">
    <location>
        <begin position="556"/>
        <end position="571"/>
    </location>
</feature>
<organism evidence="2 3">
    <name type="scientific">Aegilops tauschii subsp. strangulata</name>
    <name type="common">Goatgrass</name>
    <dbReference type="NCBI Taxonomy" id="200361"/>
    <lineage>
        <taxon>Eukaryota</taxon>
        <taxon>Viridiplantae</taxon>
        <taxon>Streptophyta</taxon>
        <taxon>Embryophyta</taxon>
        <taxon>Tracheophyta</taxon>
        <taxon>Spermatophyta</taxon>
        <taxon>Magnoliopsida</taxon>
        <taxon>Liliopsida</taxon>
        <taxon>Poales</taxon>
        <taxon>Poaceae</taxon>
        <taxon>BOP clade</taxon>
        <taxon>Pooideae</taxon>
        <taxon>Triticodae</taxon>
        <taxon>Triticeae</taxon>
        <taxon>Triticinae</taxon>
        <taxon>Aegilops</taxon>
    </lineage>
</organism>
<dbReference type="PANTHER" id="PTHR36062">
    <property type="entry name" value="OS01G0687300 PROTEIN"/>
    <property type="match status" value="1"/>
</dbReference>
<keyword evidence="3" id="KW-1185">Reference proteome</keyword>
<dbReference type="InterPro" id="IPR037476">
    <property type="entry name" value="PCH1"/>
</dbReference>
<name>A0A452ZSZ5_AEGTS</name>
<reference evidence="3" key="2">
    <citation type="journal article" date="2017" name="Nat. Plants">
        <title>The Aegilops tauschii genome reveals multiple impacts of transposons.</title>
        <authorList>
            <person name="Zhao G."/>
            <person name="Zou C."/>
            <person name="Li K."/>
            <person name="Wang K."/>
            <person name="Li T."/>
            <person name="Gao L."/>
            <person name="Zhang X."/>
            <person name="Wang H."/>
            <person name="Yang Z."/>
            <person name="Liu X."/>
            <person name="Jiang W."/>
            <person name="Mao L."/>
            <person name="Kong X."/>
            <person name="Jiao Y."/>
            <person name="Jia J."/>
        </authorList>
    </citation>
    <scope>NUCLEOTIDE SEQUENCE [LARGE SCALE GENOMIC DNA]</scope>
    <source>
        <strain evidence="3">cv. AL8/78</strain>
    </source>
</reference>
<reference evidence="2" key="3">
    <citation type="journal article" date="2017" name="Nature">
        <title>Genome sequence of the progenitor of the wheat D genome Aegilops tauschii.</title>
        <authorList>
            <person name="Luo M.C."/>
            <person name="Gu Y.Q."/>
            <person name="Puiu D."/>
            <person name="Wang H."/>
            <person name="Twardziok S.O."/>
            <person name="Deal K.R."/>
            <person name="Huo N."/>
            <person name="Zhu T."/>
            <person name="Wang L."/>
            <person name="Wang Y."/>
            <person name="McGuire P.E."/>
            <person name="Liu S."/>
            <person name="Long H."/>
            <person name="Ramasamy R.K."/>
            <person name="Rodriguez J.C."/>
            <person name="Van S.L."/>
            <person name="Yuan L."/>
            <person name="Wang Z."/>
            <person name="Xia Z."/>
            <person name="Xiao L."/>
            <person name="Anderson O.D."/>
            <person name="Ouyang S."/>
            <person name="Liang Y."/>
            <person name="Zimin A.V."/>
            <person name="Pertea G."/>
            <person name="Qi P."/>
            <person name="Bennetzen J.L."/>
            <person name="Dai X."/>
            <person name="Dawson M.W."/>
            <person name="Muller H.G."/>
            <person name="Kugler K."/>
            <person name="Rivarola-Duarte L."/>
            <person name="Spannagl M."/>
            <person name="Mayer K.F.X."/>
            <person name="Lu F.H."/>
            <person name="Bevan M.W."/>
            <person name="Leroy P."/>
            <person name="Li P."/>
            <person name="You F.M."/>
            <person name="Sun Q."/>
            <person name="Liu Z."/>
            <person name="Lyons E."/>
            <person name="Wicker T."/>
            <person name="Salzberg S.L."/>
            <person name="Devos K.M."/>
            <person name="Dvorak J."/>
        </authorList>
    </citation>
    <scope>NUCLEOTIDE SEQUENCE [LARGE SCALE GENOMIC DNA]</scope>
    <source>
        <strain evidence="2">cv. AL8/78</strain>
    </source>
</reference>
<evidence type="ECO:0000256" key="1">
    <source>
        <dbReference type="SAM" id="MobiDB-lite"/>
    </source>
</evidence>
<protein>
    <submittedName>
        <fullName evidence="2">Uncharacterized protein</fullName>
    </submittedName>
</protein>